<keyword evidence="4" id="KW-1185">Reference proteome</keyword>
<evidence type="ECO:0000313" key="4">
    <source>
        <dbReference type="Proteomes" id="UP000028549"/>
    </source>
</evidence>
<protein>
    <recommendedName>
        <fullName evidence="2">DUF4179 domain-containing protein</fullName>
    </recommendedName>
</protein>
<accession>A0A084H2E7</accession>
<dbReference type="Pfam" id="PF13786">
    <property type="entry name" value="DUF4179"/>
    <property type="match status" value="1"/>
</dbReference>
<evidence type="ECO:0000313" key="3">
    <source>
        <dbReference type="EMBL" id="KEZ53759.1"/>
    </source>
</evidence>
<evidence type="ECO:0000259" key="2">
    <source>
        <dbReference type="Pfam" id="PF13786"/>
    </source>
</evidence>
<keyword evidence="1" id="KW-0812">Transmembrane</keyword>
<dbReference type="AlphaFoldDB" id="A0A084H2E7"/>
<feature type="transmembrane region" description="Helical" evidence="1">
    <location>
        <begin position="39"/>
        <end position="62"/>
    </location>
</feature>
<dbReference type="STRING" id="246786.GS18_0202020"/>
<dbReference type="EMBL" id="JNVC02000001">
    <property type="protein sequence ID" value="KEZ53759.1"/>
    <property type="molecule type" value="Genomic_DNA"/>
</dbReference>
<dbReference type="OrthoDB" id="2293641at2"/>
<reference evidence="3 4" key="1">
    <citation type="journal article" date="2005" name="Int. J. Syst. Evol. Microbiol.">
        <title>Bacillus cibi sp. nov., isolated from jeotgal, a traditional Korean fermented seafood.</title>
        <authorList>
            <person name="Yoon J.H."/>
            <person name="Lee C.H."/>
            <person name="Oh T.K."/>
        </authorList>
    </citation>
    <scope>NUCLEOTIDE SEQUENCE [LARGE SCALE GENOMIC DNA]</scope>
    <source>
        <strain evidence="3 4">DSM 16189</strain>
    </source>
</reference>
<sequence>MNKSWFDSQIDDIAVPEDDIMAAVSRGIHEGKKQKKKKMFASAGVLSGSAAAIILGTGFFFAPVNGVLASVPLIGSLYEPFSSFTIGKELASAGLVKELNEKAESGGISITLTSAYYEGNVVGITFKAEGENLPEKWKEGPNDPASGYSLSLFDGKESSQLAGSHSLVETENGYIGTAEYYLDEKKLPSDFTLPLTFTSIAGEKGDWKFEVPLKRIEPKVLAVNGVSKSGSESVTIQTVAKGKATTVIEYKTILSNEYDQLSFKIKDAGGKEQFPVSSEVIRSEKKAGMIVTDWRVLYTDDLLKNEDVLTVLPVIERDESPTMAKLSPALVVESSRFGYQLRVEQLKRDGDQLIVDYHLSNASGEAFKKDVLQNFAEGVSIKNTETFMNGKISIAADQKELRFQSVYAIPSETDMKDLTLSVPFGVLSMNRPSEKMEPIKIELE</sequence>
<dbReference type="InterPro" id="IPR025436">
    <property type="entry name" value="DUF4179"/>
</dbReference>
<keyword evidence="1" id="KW-1133">Transmembrane helix</keyword>
<gene>
    <name evidence="3" type="ORF">GS18_0202020</name>
</gene>
<feature type="domain" description="DUF4179" evidence="2">
    <location>
        <begin position="47"/>
        <end position="128"/>
    </location>
</feature>
<proteinExistence type="predicted"/>
<evidence type="ECO:0000256" key="1">
    <source>
        <dbReference type="SAM" id="Phobius"/>
    </source>
</evidence>
<name>A0A084H2E7_METID</name>
<dbReference type="RefSeq" id="WP_029565350.1">
    <property type="nucleotide sequence ID" value="NZ_JNVC02000001.1"/>
</dbReference>
<comment type="caution">
    <text evidence="3">The sequence shown here is derived from an EMBL/GenBank/DDBJ whole genome shotgun (WGS) entry which is preliminary data.</text>
</comment>
<keyword evidence="1" id="KW-0472">Membrane</keyword>
<organism evidence="3 4">
    <name type="scientific">Metabacillus indicus</name>
    <name type="common">Bacillus indicus</name>
    <dbReference type="NCBI Taxonomy" id="246786"/>
    <lineage>
        <taxon>Bacteria</taxon>
        <taxon>Bacillati</taxon>
        <taxon>Bacillota</taxon>
        <taxon>Bacilli</taxon>
        <taxon>Bacillales</taxon>
        <taxon>Bacillaceae</taxon>
        <taxon>Metabacillus</taxon>
    </lineage>
</organism>
<dbReference type="Gene3D" id="2.60.40.1630">
    <property type="entry name" value="bacillus anthracis domain"/>
    <property type="match status" value="1"/>
</dbReference>
<dbReference type="Proteomes" id="UP000028549">
    <property type="component" value="Unassembled WGS sequence"/>
</dbReference>